<evidence type="ECO:0008006" key="4">
    <source>
        <dbReference type="Google" id="ProtNLM"/>
    </source>
</evidence>
<sequence>MNKVAVKKTVLLVSVLFLLIGCSNSTKENEIKVTIKVVDSYTQKPRVNDRVEVRMGAWGFPTRRYVEVGQYFTDSLGTVSMTLDKKERYSFMTFGPQYAFGSDEYKKGELKDQQQVVIKVVPPEKKQFKIEQLRNHSE</sequence>
<accession>A0ABT2IW74</accession>
<reference evidence="2 3" key="1">
    <citation type="submission" date="2022-09" db="EMBL/GenBank/DDBJ databases">
        <title>Chryseobacterium oleae sp.nov., isolated from the inter-root soil of Pyrola calliantha H. Andr. in Tibet.</title>
        <authorList>
            <person name="Li Z."/>
        </authorList>
    </citation>
    <scope>NUCLEOTIDE SEQUENCE [LARGE SCALE GENOMIC DNA]</scope>
    <source>
        <strain evidence="3">pc1-10</strain>
    </source>
</reference>
<protein>
    <recommendedName>
        <fullName evidence="4">DUF4369 domain-containing protein</fullName>
    </recommendedName>
</protein>
<gene>
    <name evidence="2" type="ORF">N0B48_14515</name>
</gene>
<organism evidence="2 3">
    <name type="scientific">Chryseobacterium herbae</name>
    <dbReference type="NCBI Taxonomy" id="2976476"/>
    <lineage>
        <taxon>Bacteria</taxon>
        <taxon>Pseudomonadati</taxon>
        <taxon>Bacteroidota</taxon>
        <taxon>Flavobacteriia</taxon>
        <taxon>Flavobacteriales</taxon>
        <taxon>Weeksellaceae</taxon>
        <taxon>Chryseobacterium group</taxon>
        <taxon>Chryseobacterium</taxon>
    </lineage>
</organism>
<evidence type="ECO:0000313" key="3">
    <source>
        <dbReference type="Proteomes" id="UP001525566"/>
    </source>
</evidence>
<proteinExistence type="predicted"/>
<keyword evidence="3" id="KW-1185">Reference proteome</keyword>
<evidence type="ECO:0000313" key="2">
    <source>
        <dbReference type="EMBL" id="MCT2563103.1"/>
    </source>
</evidence>
<feature type="signal peptide" evidence="1">
    <location>
        <begin position="1"/>
        <end position="28"/>
    </location>
</feature>
<name>A0ABT2IW74_9FLAO</name>
<dbReference type="PROSITE" id="PS51257">
    <property type="entry name" value="PROKAR_LIPOPROTEIN"/>
    <property type="match status" value="1"/>
</dbReference>
<dbReference type="RefSeq" id="WP_259839470.1">
    <property type="nucleotide sequence ID" value="NZ_JAOAMU010000004.1"/>
</dbReference>
<evidence type="ECO:0000256" key="1">
    <source>
        <dbReference type="SAM" id="SignalP"/>
    </source>
</evidence>
<comment type="caution">
    <text evidence="2">The sequence shown here is derived from an EMBL/GenBank/DDBJ whole genome shotgun (WGS) entry which is preliminary data.</text>
</comment>
<keyword evidence="1" id="KW-0732">Signal</keyword>
<feature type="chain" id="PRO_5045878415" description="DUF4369 domain-containing protein" evidence="1">
    <location>
        <begin position="29"/>
        <end position="138"/>
    </location>
</feature>
<dbReference type="EMBL" id="JAOAMU010000004">
    <property type="protein sequence ID" value="MCT2563103.1"/>
    <property type="molecule type" value="Genomic_DNA"/>
</dbReference>
<dbReference type="Proteomes" id="UP001525566">
    <property type="component" value="Unassembled WGS sequence"/>
</dbReference>